<feature type="compositionally biased region" description="Polar residues" evidence="1">
    <location>
        <begin position="1097"/>
        <end position="1113"/>
    </location>
</feature>
<protein>
    <submittedName>
        <fullName evidence="3">CEP170</fullName>
    </submittedName>
</protein>
<dbReference type="Proteomes" id="UP000507470">
    <property type="component" value="Unassembled WGS sequence"/>
</dbReference>
<sequence length="1545" mass="171630">MNFKHTNSHSNIFAIHGHLQFKLLTRIYFGGDSEFSSEDPETSTDDWGLVDECGQRYLLPKTMLFMGREECDIVVKSQSVDKRHAVITFDHYLNRFKIKDLSTVNGTYVNNIRIQDQEYVTLKHMDSVRLGTDSMVYYMEQIEEKSAINLDDDINIPPPPTMPAWATRELASLAECEGCIAEQKLCHTCGGERKDVYLEEDTEDEVHIHTSHHRDKTKDSNTWPRKRVRNTQNIATFFPDNSSFDDSESGHRILKGEGSIPENLPPELETVKKCTPLYGQPDWWGEEEAYDKNSSSEKPSNLTLQNNVGISESSPPSEIDNSKASILSKDSLISHKTSEMDTPESPENSSVSTCAPKPADGSISMAFTVEFDEESPKMNISGKLEDFMPSKVRRSFRGRTDKRASKSSEDSFKEEKSSSRGSSPTRKSSSRGSSPARQKKIDEFGASDYREESKTSHSIKDLNNQKRKLSSGGLTRGKSLKTKESEVKLEPEVNESASYLIDKMFSSGTTKSPLKSPKSDRFSEHALYREAKLYEFGKDSAKDTSTPKRITRQPLLKNIPTEEEESVPAKIIPSEVPKKQEDNVSESGTYTIEADAKPKEEEEKAREDIDKAFGIMDNYLSQTSAESGIKIQDTVENGDVKLEDIEDQIDELEKVRTRGPEAESLDVEVGSDILTELKIVEDGDDMKSREHSKWMSQLEALTSKPKSPSHDLASPRSNPDEMQGTRKPPSGSKKRPGTGRKLPRLPNDKGSPSGSETSSRMSERSSKLSECTNSPRCPSTPNESKRNVTISDKVINRYDDTDTETVSKTKFETDSESNFTRIESDTEKTPLSSRSSGASIDTDILLQDTEDVVAAVGNKKSMKSSSKSLQNGHDYSYMNGKSLINGKSHVNGDYHDSESMVAYINGDEEFDKPSDYGSPRENLAKSTKTKTTTNKKPLTRVYSTSSAQRLQKFKEANLKRTMSTGDQSAVSDVLSESDTSTADLSLDLSTFEDNNTEINRKGSKGKGTISMTRPNRAFQLRRQRADGDAPTTPGSDISDSSFTSVTKTPTRNARTPTTTSSRTSKTPTSSLRGLGSRTPTGVSSYSSLSFSKSVGSRQSWHGSSSRTDLTVTGISKGRSGKISDRSDVSLGAQIQRKGEDNARTSNLARTETGRHSLKLNKSLSTLDNSSSDVRKSDLKSFKNRLKTTQSYGLSVSGVGNKTQSQTQSGTSSTRAAEEAAWKRRKEYDPRRAVAEAKTKSKEKQSTSSSSSLTSMKRMTRSSSFTNSSELGRNRKDKNDSLSSVEGTDTFDDSSIASSHRGFIPYSGRSQSSHLYKTSSEDEELSLVAKSGQDLSRCLLGSKPHLSAFTPPPPKLASPLPRPRSLYNKRHSVTGDTTDFSDIIRQYHNSVLSQSYDNILVSSIYQLSHKLKSKTNHVVHRLRDEDRLMVNSPSPIDDIIDQSMNSEMPAWKSANQELAGILSNLRKIEHHLRCLNRVLFPGEVSPSDSAMSGREKQEYLQEIERIRGELAGFQPIANKEDTWKLRHDDESVESDCEELGGAEEFF</sequence>
<feature type="compositionally biased region" description="Low complexity" evidence="1">
    <location>
        <begin position="1046"/>
        <end position="1070"/>
    </location>
</feature>
<feature type="compositionally biased region" description="Basic and acidic residues" evidence="1">
    <location>
        <begin position="794"/>
        <end position="813"/>
    </location>
</feature>
<dbReference type="PANTHER" id="PTHR15715">
    <property type="entry name" value="CENTROSOMAL PROTEIN OF 170 KDA"/>
    <property type="match status" value="1"/>
</dbReference>
<feature type="compositionally biased region" description="Basic and acidic residues" evidence="1">
    <location>
        <begin position="594"/>
        <end position="606"/>
    </location>
</feature>
<dbReference type="SMART" id="SM00240">
    <property type="entry name" value="FHA"/>
    <property type="match status" value="1"/>
</dbReference>
<dbReference type="PROSITE" id="PS50006">
    <property type="entry name" value="FHA_DOMAIN"/>
    <property type="match status" value="1"/>
</dbReference>
<feature type="region of interest" description="Disordered" evidence="1">
    <location>
        <begin position="961"/>
        <end position="981"/>
    </location>
</feature>
<feature type="compositionally biased region" description="Basic and acidic residues" evidence="1">
    <location>
        <begin position="398"/>
        <end position="418"/>
    </location>
</feature>
<dbReference type="InterPro" id="IPR000253">
    <property type="entry name" value="FHA_dom"/>
</dbReference>
<feature type="compositionally biased region" description="Polar residues" evidence="1">
    <location>
        <begin position="296"/>
        <end position="316"/>
    </location>
</feature>
<dbReference type="InterPro" id="IPR008984">
    <property type="entry name" value="SMAD_FHA_dom_sf"/>
</dbReference>
<feature type="compositionally biased region" description="Low complexity" evidence="1">
    <location>
        <begin position="1083"/>
        <end position="1096"/>
    </location>
</feature>
<feature type="compositionally biased region" description="Polar residues" evidence="1">
    <location>
        <begin position="1307"/>
        <end position="1316"/>
    </location>
</feature>
<name>A0A6J8CFW1_MYTCO</name>
<feature type="compositionally biased region" description="Low complexity" evidence="1">
    <location>
        <begin position="1245"/>
        <end position="1265"/>
    </location>
</feature>
<feature type="compositionally biased region" description="Polar residues" evidence="1">
    <location>
        <begin position="1280"/>
        <end position="1297"/>
    </location>
</feature>
<dbReference type="EMBL" id="CACVKT020005281">
    <property type="protein sequence ID" value="CAC5394376.1"/>
    <property type="molecule type" value="Genomic_DNA"/>
</dbReference>
<dbReference type="Pfam" id="PF00498">
    <property type="entry name" value="FHA"/>
    <property type="match status" value="1"/>
</dbReference>
<feature type="compositionally biased region" description="Low complexity" evidence="1">
    <location>
        <begin position="1202"/>
        <end position="1214"/>
    </location>
</feature>
<feature type="compositionally biased region" description="Polar residues" evidence="1">
    <location>
        <begin position="770"/>
        <end position="790"/>
    </location>
</feature>
<accession>A0A6J8CFW1</accession>
<evidence type="ECO:0000259" key="2">
    <source>
        <dbReference type="PROSITE" id="PS50006"/>
    </source>
</evidence>
<evidence type="ECO:0000313" key="3">
    <source>
        <dbReference type="EMBL" id="CAC5394376.1"/>
    </source>
</evidence>
<feature type="compositionally biased region" description="Low complexity" evidence="1">
    <location>
        <begin position="419"/>
        <end position="435"/>
    </location>
</feature>
<feature type="compositionally biased region" description="Polar residues" evidence="1">
    <location>
        <begin position="1192"/>
        <end position="1201"/>
    </location>
</feature>
<feature type="compositionally biased region" description="Basic and acidic residues" evidence="1">
    <location>
        <begin position="481"/>
        <end position="491"/>
    </location>
</feature>
<feature type="compositionally biased region" description="Low complexity" evidence="1">
    <location>
        <begin position="925"/>
        <end position="936"/>
    </location>
</feature>
<feature type="compositionally biased region" description="Basic and acidic residues" evidence="1">
    <location>
        <begin position="681"/>
        <end position="693"/>
    </location>
</feature>
<evidence type="ECO:0000256" key="1">
    <source>
        <dbReference type="SAM" id="MobiDB-lite"/>
    </source>
</evidence>
<feature type="region of interest" description="Disordered" evidence="1">
    <location>
        <begin position="681"/>
        <end position="837"/>
    </location>
</feature>
<feature type="domain" description="FHA" evidence="2">
    <location>
        <begin position="64"/>
        <end position="114"/>
    </location>
</feature>
<gene>
    <name evidence="3" type="ORF">MCOR_29127</name>
</gene>
<feature type="compositionally biased region" description="Low complexity" evidence="1">
    <location>
        <begin position="749"/>
        <end position="760"/>
    </location>
</feature>
<feature type="compositionally biased region" description="Basic and acidic residues" evidence="1">
    <location>
        <begin position="439"/>
        <end position="464"/>
    </location>
</feature>
<feature type="compositionally biased region" description="Basic residues" evidence="1">
    <location>
        <begin position="732"/>
        <end position="743"/>
    </location>
</feature>
<reference evidence="3 4" key="1">
    <citation type="submission" date="2020-06" db="EMBL/GenBank/DDBJ databases">
        <authorList>
            <person name="Li R."/>
            <person name="Bekaert M."/>
        </authorList>
    </citation>
    <scope>NUCLEOTIDE SEQUENCE [LARGE SCALE GENOMIC DNA]</scope>
    <source>
        <strain evidence="4">wild</strain>
    </source>
</reference>
<feature type="compositionally biased region" description="Basic and acidic residues" evidence="1">
    <location>
        <begin position="1215"/>
        <end position="1244"/>
    </location>
</feature>
<proteinExistence type="predicted"/>
<keyword evidence="4" id="KW-1185">Reference proteome</keyword>
<feature type="compositionally biased region" description="Polar residues" evidence="1">
    <location>
        <begin position="1032"/>
        <end position="1045"/>
    </location>
</feature>
<dbReference type="Gene3D" id="2.60.200.20">
    <property type="match status" value="1"/>
</dbReference>
<organism evidence="3 4">
    <name type="scientific">Mytilus coruscus</name>
    <name type="common">Sea mussel</name>
    <dbReference type="NCBI Taxonomy" id="42192"/>
    <lineage>
        <taxon>Eukaryota</taxon>
        <taxon>Metazoa</taxon>
        <taxon>Spiralia</taxon>
        <taxon>Lophotrochozoa</taxon>
        <taxon>Mollusca</taxon>
        <taxon>Bivalvia</taxon>
        <taxon>Autobranchia</taxon>
        <taxon>Pteriomorphia</taxon>
        <taxon>Mytilida</taxon>
        <taxon>Mytiloidea</taxon>
        <taxon>Mytilidae</taxon>
        <taxon>Mytilinae</taxon>
        <taxon>Mytilus</taxon>
    </lineage>
</organism>
<feature type="region of interest" description="Disordered" evidence="1">
    <location>
        <begin position="539"/>
        <end position="606"/>
    </location>
</feature>
<dbReference type="InterPro" id="IPR051176">
    <property type="entry name" value="Cent_Immune-Sig_Mod"/>
</dbReference>
<feature type="region of interest" description="Disordered" evidence="1">
    <location>
        <begin position="1021"/>
        <end position="1142"/>
    </location>
</feature>
<feature type="region of interest" description="Disordered" evidence="1">
    <location>
        <begin position="995"/>
        <end position="1014"/>
    </location>
</feature>
<feature type="region of interest" description="Disordered" evidence="1">
    <location>
        <begin position="1192"/>
        <end position="1316"/>
    </location>
</feature>
<feature type="region of interest" description="Disordered" evidence="1">
    <location>
        <begin position="909"/>
        <end position="937"/>
    </location>
</feature>
<evidence type="ECO:0000313" key="4">
    <source>
        <dbReference type="Proteomes" id="UP000507470"/>
    </source>
</evidence>
<feature type="region of interest" description="Disordered" evidence="1">
    <location>
        <begin position="289"/>
        <end position="498"/>
    </location>
</feature>
<dbReference type="PANTHER" id="PTHR15715:SF47">
    <property type="entry name" value="FHA DOMAIN-CONTAINING PROTEIN"/>
    <property type="match status" value="1"/>
</dbReference>
<feature type="region of interest" description="Disordered" evidence="1">
    <location>
        <begin position="237"/>
        <end position="268"/>
    </location>
</feature>
<dbReference type="OrthoDB" id="444265at2759"/>
<dbReference type="SUPFAM" id="SSF49879">
    <property type="entry name" value="SMAD/FHA domain"/>
    <property type="match status" value="1"/>
</dbReference>